<dbReference type="RefSeq" id="WP_345027535.1">
    <property type="nucleotide sequence ID" value="NZ_BAABEY010000014.1"/>
</dbReference>
<protein>
    <recommendedName>
        <fullName evidence="7">Histidine kinase domain-containing protein</fullName>
    </recommendedName>
</protein>
<evidence type="ECO:0000256" key="3">
    <source>
        <dbReference type="ARBA" id="ARBA00022741"/>
    </source>
</evidence>
<proteinExistence type="predicted"/>
<keyword evidence="6" id="KW-0902">Two-component regulatory system</keyword>
<dbReference type="SUPFAM" id="SSF55874">
    <property type="entry name" value="ATPase domain of HSP90 chaperone/DNA topoisomerase II/histidine kinase"/>
    <property type="match status" value="2"/>
</dbReference>
<dbReference type="PROSITE" id="PS50109">
    <property type="entry name" value="HIS_KIN"/>
    <property type="match status" value="1"/>
</dbReference>
<keyword evidence="1" id="KW-0597">Phosphoprotein</keyword>
<evidence type="ECO:0000256" key="5">
    <source>
        <dbReference type="ARBA" id="ARBA00022840"/>
    </source>
</evidence>
<reference evidence="9" key="1">
    <citation type="journal article" date="2019" name="Int. J. Syst. Evol. Microbiol.">
        <title>The Global Catalogue of Microorganisms (GCM) 10K type strain sequencing project: providing services to taxonomists for standard genome sequencing and annotation.</title>
        <authorList>
            <consortium name="The Broad Institute Genomics Platform"/>
            <consortium name="The Broad Institute Genome Sequencing Center for Infectious Disease"/>
            <person name="Wu L."/>
            <person name="Ma J."/>
        </authorList>
    </citation>
    <scope>NUCLEOTIDE SEQUENCE [LARGE SCALE GENOMIC DNA]</scope>
    <source>
        <strain evidence="9">JCM 31920</strain>
    </source>
</reference>
<dbReference type="Pfam" id="PF13589">
    <property type="entry name" value="HATPase_c_3"/>
    <property type="match status" value="1"/>
</dbReference>
<keyword evidence="3" id="KW-0547">Nucleotide-binding</keyword>
<evidence type="ECO:0000256" key="2">
    <source>
        <dbReference type="ARBA" id="ARBA00022679"/>
    </source>
</evidence>
<organism evidence="8 9">
    <name type="scientific">Ravibacter arvi</name>
    <dbReference type="NCBI Taxonomy" id="2051041"/>
    <lineage>
        <taxon>Bacteria</taxon>
        <taxon>Pseudomonadati</taxon>
        <taxon>Bacteroidota</taxon>
        <taxon>Cytophagia</taxon>
        <taxon>Cytophagales</taxon>
        <taxon>Spirosomataceae</taxon>
        <taxon>Ravibacter</taxon>
    </lineage>
</organism>
<keyword evidence="4" id="KW-0418">Kinase</keyword>
<evidence type="ECO:0000256" key="4">
    <source>
        <dbReference type="ARBA" id="ARBA00022777"/>
    </source>
</evidence>
<evidence type="ECO:0000313" key="9">
    <source>
        <dbReference type="Proteomes" id="UP001501508"/>
    </source>
</evidence>
<dbReference type="InterPro" id="IPR036890">
    <property type="entry name" value="HATPase_C_sf"/>
</dbReference>
<evidence type="ECO:0000256" key="6">
    <source>
        <dbReference type="ARBA" id="ARBA00023012"/>
    </source>
</evidence>
<name>A0ABP8LWA5_9BACT</name>
<evidence type="ECO:0000259" key="7">
    <source>
        <dbReference type="PROSITE" id="PS50109"/>
    </source>
</evidence>
<evidence type="ECO:0000256" key="1">
    <source>
        <dbReference type="ARBA" id="ARBA00022553"/>
    </source>
</evidence>
<feature type="domain" description="Histidine kinase" evidence="7">
    <location>
        <begin position="689"/>
        <end position="899"/>
    </location>
</feature>
<dbReference type="Pfam" id="PF02518">
    <property type="entry name" value="HATPase_c"/>
    <property type="match status" value="1"/>
</dbReference>
<dbReference type="PANTHER" id="PTHR43065">
    <property type="entry name" value="SENSOR HISTIDINE KINASE"/>
    <property type="match status" value="1"/>
</dbReference>
<keyword evidence="9" id="KW-1185">Reference proteome</keyword>
<dbReference type="SMART" id="SM00387">
    <property type="entry name" value="HATPase_c"/>
    <property type="match status" value="1"/>
</dbReference>
<keyword evidence="2" id="KW-0808">Transferase</keyword>
<dbReference type="InterPro" id="IPR005467">
    <property type="entry name" value="His_kinase_dom"/>
</dbReference>
<comment type="caution">
    <text evidence="8">The sequence shown here is derived from an EMBL/GenBank/DDBJ whole genome shotgun (WGS) entry which is preliminary data.</text>
</comment>
<dbReference type="EMBL" id="BAABEY010000014">
    <property type="protein sequence ID" value="GAA4436087.1"/>
    <property type="molecule type" value="Genomic_DNA"/>
</dbReference>
<dbReference type="PANTHER" id="PTHR43065:SF10">
    <property type="entry name" value="PEROXIDE STRESS-ACTIVATED HISTIDINE KINASE MAK3"/>
    <property type="match status" value="1"/>
</dbReference>
<gene>
    <name evidence="8" type="ORF">GCM10023091_13540</name>
</gene>
<dbReference type="Proteomes" id="UP001501508">
    <property type="component" value="Unassembled WGS sequence"/>
</dbReference>
<sequence>MEYRNCLILTQYREGGQYNDFIGKFYHFPTSDKENYLKQFESLPAEVVYYEPDENGRGEFYGYGHITKPPFEDKREPGYYFVEILDYKPFARPVPFKNEKGEILEKLYNSEYYNYNNAVRRIVPDFLDALCLDGRIQLYFKADAHLIKVLGEQLIGSEKVGILELVKNGIDAGASYCRVRIEKVEGIKSVGPEEYEFSEFEGPIIVIEDNGAGMNREVIEKGWLRPASTIKTNIKEKLKEERRKAEASGKLGTYNALIDQLKKEHRGRIPLGEKGVGRFATHRLGRNLLIKSKPASSQFEYVLKINWDAFDKVSDTIVDLDSIGVELTRQPPSRDYGETNSGTQIIIYGGREGFEWDEKKIRDINKSILRLNSPNPNPVRIKTSFRAFVECPQLPDLEDKEIYASFTPNFSLEALVNGEGVIEDYTLKFSPPKSVPLSEETWTDRNYDLKVSSPYWRNENGEIRNPACGGFYIHLDAWYRKSPWIDGPETREMISYLDEYGGISIYRDDIIIFPAESGTKNDWLNLSKRHIKQGFRISYYNIIGNIEIEQSENIDLVDKTNREGMIENLAYNDLAKLAETIIQNILETRYIAKRDEHTDLTKGLIRDPKTLSSIAKQNSVILDGIQKNYPIEEDPWRILHELGETVDERRGGLVNIDSSIKNLKKSIDLIEDVQERMAEHAGFGIAAAVSIHEITKITANFYNGISQLIKSGQADKVQLEDLKNASDSLKSELKRLSPLRAIRNENRREFTIAQSIKYAHGVFNRKMKQESIEFEFDSQEDFSLYARYSTLNQVLGNLFDNSIYWILASGKKPRKIKIQLNNRHRTLIFSDSGTGVDRAIKPYIFQPGYSMKIPPSGLGLYICKAYMHSMGGDIHETTDRERLSGLEGAQFTIEFSGVPKSKEQAQ</sequence>
<dbReference type="Gene3D" id="3.30.565.10">
    <property type="entry name" value="Histidine kinase-like ATPase, C-terminal domain"/>
    <property type="match status" value="2"/>
</dbReference>
<evidence type="ECO:0000313" key="8">
    <source>
        <dbReference type="EMBL" id="GAA4436087.1"/>
    </source>
</evidence>
<keyword evidence="5" id="KW-0067">ATP-binding</keyword>
<dbReference type="InterPro" id="IPR003594">
    <property type="entry name" value="HATPase_dom"/>
</dbReference>
<accession>A0ABP8LWA5</accession>